<dbReference type="InterPro" id="IPR018227">
    <property type="entry name" value="Amino_acid_transport_2"/>
</dbReference>
<dbReference type="Pfam" id="PF03222">
    <property type="entry name" value="Trp_Tyr_perm"/>
    <property type="match status" value="2"/>
</dbReference>
<dbReference type="Proteomes" id="UP000708148">
    <property type="component" value="Unassembled WGS sequence"/>
</dbReference>
<comment type="subcellular location">
    <subcellularLocation>
        <location evidence="1">Cell inner membrane</location>
        <topology evidence="1">Multi-pass membrane protein</topology>
    </subcellularLocation>
</comment>
<keyword evidence="4" id="KW-0997">Cell inner membrane</keyword>
<comment type="caution">
    <text evidence="10">The sequence shown here is derived from an EMBL/GenBank/DDBJ whole genome shotgun (WGS) entry which is preliminary data.</text>
</comment>
<dbReference type="AlphaFoldDB" id="A0A8S1JCS9"/>
<feature type="compositionally biased region" description="Basic and acidic residues" evidence="8">
    <location>
        <begin position="57"/>
        <end position="72"/>
    </location>
</feature>
<gene>
    <name evidence="10" type="ORF">OSTQU699_LOCUS10329</name>
</gene>
<feature type="transmembrane region" description="Helical" evidence="9">
    <location>
        <begin position="212"/>
        <end position="232"/>
    </location>
</feature>
<keyword evidence="7 9" id="KW-0472">Membrane</keyword>
<keyword evidence="6 9" id="KW-1133">Transmembrane helix</keyword>
<keyword evidence="5 9" id="KW-0812">Transmembrane</keyword>
<evidence type="ECO:0000256" key="8">
    <source>
        <dbReference type="SAM" id="MobiDB-lite"/>
    </source>
</evidence>
<evidence type="ECO:0000256" key="7">
    <source>
        <dbReference type="ARBA" id="ARBA00023136"/>
    </source>
</evidence>
<dbReference type="GO" id="GO:0003333">
    <property type="term" value="P:amino acid transmembrane transport"/>
    <property type="evidence" value="ECO:0007669"/>
    <property type="project" value="InterPro"/>
</dbReference>
<name>A0A8S1JCS9_9CHLO</name>
<dbReference type="PANTHER" id="PTHR32195:SF24">
    <property type="entry name" value="TRYPTOPHAN OR TYROSINE TRANSPORTER PROTEIN"/>
    <property type="match status" value="1"/>
</dbReference>
<organism evidence="10 11">
    <name type="scientific">Ostreobium quekettii</name>
    <dbReference type="NCBI Taxonomy" id="121088"/>
    <lineage>
        <taxon>Eukaryota</taxon>
        <taxon>Viridiplantae</taxon>
        <taxon>Chlorophyta</taxon>
        <taxon>core chlorophytes</taxon>
        <taxon>Ulvophyceae</taxon>
        <taxon>TCBD clade</taxon>
        <taxon>Bryopsidales</taxon>
        <taxon>Ostreobineae</taxon>
        <taxon>Ostreobiaceae</taxon>
        <taxon>Ostreobium</taxon>
    </lineage>
</organism>
<evidence type="ECO:0000256" key="3">
    <source>
        <dbReference type="ARBA" id="ARBA00022475"/>
    </source>
</evidence>
<evidence type="ECO:0000256" key="9">
    <source>
        <dbReference type="SAM" id="Phobius"/>
    </source>
</evidence>
<feature type="transmembrane region" description="Helical" evidence="9">
    <location>
        <begin position="276"/>
        <end position="299"/>
    </location>
</feature>
<dbReference type="PANTHER" id="PTHR32195">
    <property type="entry name" value="OS07G0662800 PROTEIN"/>
    <property type="match status" value="1"/>
</dbReference>
<accession>A0A8S1JCS9</accession>
<reference evidence="10" key="1">
    <citation type="submission" date="2020-12" db="EMBL/GenBank/DDBJ databases">
        <authorList>
            <person name="Iha C."/>
        </authorList>
    </citation>
    <scope>NUCLEOTIDE SEQUENCE</scope>
</reference>
<protein>
    <recommendedName>
        <fullName evidence="12">Tryptophan/tyrosine permease</fullName>
    </recommendedName>
</protein>
<evidence type="ECO:0000256" key="1">
    <source>
        <dbReference type="ARBA" id="ARBA00004429"/>
    </source>
</evidence>
<keyword evidence="2" id="KW-0813">Transport</keyword>
<feature type="transmembrane region" description="Helical" evidence="9">
    <location>
        <begin position="122"/>
        <end position="144"/>
    </location>
</feature>
<feature type="region of interest" description="Disordered" evidence="8">
    <location>
        <begin position="55"/>
        <end position="85"/>
    </location>
</feature>
<evidence type="ECO:0000256" key="4">
    <source>
        <dbReference type="ARBA" id="ARBA00022519"/>
    </source>
</evidence>
<evidence type="ECO:0000313" key="10">
    <source>
        <dbReference type="EMBL" id="CAD7704974.1"/>
    </source>
</evidence>
<evidence type="ECO:0000256" key="5">
    <source>
        <dbReference type="ARBA" id="ARBA00022692"/>
    </source>
</evidence>
<dbReference type="GO" id="GO:0005886">
    <property type="term" value="C:plasma membrane"/>
    <property type="evidence" value="ECO:0007669"/>
    <property type="project" value="UniProtKB-SubCell"/>
</dbReference>
<dbReference type="Gene3D" id="1.20.1740.10">
    <property type="entry name" value="Amino acid/polyamine transporter I"/>
    <property type="match status" value="1"/>
</dbReference>
<dbReference type="OrthoDB" id="204942at2759"/>
<evidence type="ECO:0000256" key="6">
    <source>
        <dbReference type="ARBA" id="ARBA00022989"/>
    </source>
</evidence>
<feature type="transmembrane region" description="Helical" evidence="9">
    <location>
        <begin position="94"/>
        <end position="116"/>
    </location>
</feature>
<evidence type="ECO:0008006" key="12">
    <source>
        <dbReference type="Google" id="ProtNLM"/>
    </source>
</evidence>
<keyword evidence="11" id="KW-1185">Reference proteome</keyword>
<proteinExistence type="predicted"/>
<feature type="transmembrane region" description="Helical" evidence="9">
    <location>
        <begin position="311"/>
        <end position="330"/>
    </location>
</feature>
<feature type="transmembrane region" description="Helical" evidence="9">
    <location>
        <begin position="244"/>
        <end position="264"/>
    </location>
</feature>
<evidence type="ECO:0000256" key="2">
    <source>
        <dbReference type="ARBA" id="ARBA00022448"/>
    </source>
</evidence>
<feature type="transmembrane region" description="Helical" evidence="9">
    <location>
        <begin position="362"/>
        <end position="385"/>
    </location>
</feature>
<feature type="transmembrane region" description="Helical" evidence="9">
    <location>
        <begin position="184"/>
        <end position="200"/>
    </location>
</feature>
<dbReference type="EMBL" id="CAJHUC010002991">
    <property type="protein sequence ID" value="CAD7704974.1"/>
    <property type="molecule type" value="Genomic_DNA"/>
</dbReference>
<sequence>MRIALGAKGLPALHLTRGGRPRGFNASPALRRPFYHRLPHLSLSRFPGRPVVRAQKARCDPRLPPRRKDAIKSSDGTLRDTAPPGLAKQAAGSVLGATALITGSTVGAGMLALPAATAGGGFFPSAGIMTVTWGFLILEALLIAEVNLTIMKKQQARGETPRVVTLRQMAAETLGPTGGKVTSYVYLFLSYTLLVAYIAKGSELVNLLSMDAIPASAGGPLFAFIMGAFLFREDTESVDVVNRALTLGLLAVFGVLVAGGASIADWGSLLHHQDWGQAWGALPVVFLSLVFHDLIPVLCNYLGGDKGRVRTAVVAGGVVPLAMFLVWNAVALSLVPGAVDVANAGGIIDPLRVLIESLGPSAGLAIEVFSLLAIATSFIGTMLGFSDYLRSEIKGWEKQKLFDGLVPKPEEGGEGEGGILGDEASKLAAISLALVPPTLAAATSPDLFYLATQVAGGYGITLLYGILPPLMAWSVRPVGTVNQRFAPLMPMVPGGRKVLASITSCAAAIEVGKLAADSSGLASGLATVGSKVGTVTNLVIGDLAAFESSAHLGHW</sequence>
<evidence type="ECO:0000313" key="11">
    <source>
        <dbReference type="Proteomes" id="UP000708148"/>
    </source>
</evidence>
<keyword evidence="3" id="KW-1003">Cell membrane</keyword>